<dbReference type="EMBL" id="NJPP01000045">
    <property type="protein sequence ID" value="PIT68180.1"/>
    <property type="molecule type" value="Genomic_DNA"/>
</dbReference>
<name>A0A2N9Y8Z7_9HYPH</name>
<dbReference type="OrthoDB" id="7924014at2"/>
<organism evidence="1 2">
    <name type="scientific">Bartonella tribocorum</name>
    <dbReference type="NCBI Taxonomy" id="85701"/>
    <lineage>
        <taxon>Bacteria</taxon>
        <taxon>Pseudomonadati</taxon>
        <taxon>Pseudomonadota</taxon>
        <taxon>Alphaproteobacteria</taxon>
        <taxon>Hyphomicrobiales</taxon>
        <taxon>Bartonellaceae</taxon>
        <taxon>Bartonella</taxon>
    </lineage>
</organism>
<sequence length="172" mass="19354">MTLRIVRGYTLIVDDDVNLHLDLETLKLPTLEEITETYQPGGSDMQIDVSGLGVKALNLQMKIRSHTPEVIGIFGGPPGLRHKFTGKKHVVSEEDGREHEHSIDVTGRLVKVDSEGLTAGKATGYDCEIKNIWDYTEFWDGSVLHRFSFKRGGWLVRNGQEIGLRRRSILNL</sequence>
<protein>
    <submittedName>
        <fullName evidence="1">Phage tail protein</fullName>
    </submittedName>
</protein>
<dbReference type="AlphaFoldDB" id="A0A2N9Y8Z7"/>
<evidence type="ECO:0000313" key="2">
    <source>
        <dbReference type="Proteomes" id="UP000230791"/>
    </source>
</evidence>
<dbReference type="RefSeq" id="WP_100131198.1">
    <property type="nucleotide sequence ID" value="NZ_CADDYJ010000038.1"/>
</dbReference>
<proteinExistence type="predicted"/>
<dbReference type="Pfam" id="PF04985">
    <property type="entry name" value="Phage_tube"/>
    <property type="match status" value="1"/>
</dbReference>
<accession>A0A2N9Y8Z7</accession>
<comment type="caution">
    <text evidence="1">The sequence shown here is derived from an EMBL/GenBank/DDBJ whole genome shotgun (WGS) entry which is preliminary data.</text>
</comment>
<gene>
    <name evidence="1" type="ORF">CEV08_08510</name>
</gene>
<evidence type="ECO:0000313" key="1">
    <source>
        <dbReference type="EMBL" id="PIT68180.1"/>
    </source>
</evidence>
<dbReference type="InterPro" id="IPR006498">
    <property type="entry name" value="Tail_tube"/>
</dbReference>
<dbReference type="Proteomes" id="UP000230791">
    <property type="component" value="Unassembled WGS sequence"/>
</dbReference>
<reference evidence="1 2" key="1">
    <citation type="submission" date="2017-06" db="EMBL/GenBank/DDBJ databases">
        <title>Draft genome of Bartonella tribocorum C635.</title>
        <authorList>
            <person name="Hadjadj L."/>
            <person name="Jiyipong T."/>
            <person name="Diene S.M."/>
            <person name="Morand S."/>
            <person name="Rolain J.-M."/>
        </authorList>
    </citation>
    <scope>NUCLEOTIDE SEQUENCE [LARGE SCALE GENOMIC DNA]</scope>
    <source>
        <strain evidence="1 2">C635</strain>
    </source>
</reference>